<keyword evidence="6 8" id="KW-1133">Transmembrane helix</keyword>
<dbReference type="PANTHER" id="PTHR42929:SF1">
    <property type="entry name" value="INNER MEMBRANE ABC TRANSPORTER PERMEASE PROTEIN YDCU-RELATED"/>
    <property type="match status" value="1"/>
</dbReference>
<keyword evidence="7 8" id="KW-0472">Membrane</keyword>
<comment type="caution">
    <text evidence="10">The sequence shown here is derived from an EMBL/GenBank/DDBJ whole genome shotgun (WGS) entry which is preliminary data.</text>
</comment>
<keyword evidence="5 8" id="KW-0812">Transmembrane</keyword>
<evidence type="ECO:0000259" key="9">
    <source>
        <dbReference type="PROSITE" id="PS50928"/>
    </source>
</evidence>
<dbReference type="GO" id="GO:0055085">
    <property type="term" value="P:transmembrane transport"/>
    <property type="evidence" value="ECO:0007669"/>
    <property type="project" value="InterPro"/>
</dbReference>
<accession>U1I749</accession>
<feature type="domain" description="ABC transmembrane type-1" evidence="9">
    <location>
        <begin position="67"/>
        <end position="273"/>
    </location>
</feature>
<evidence type="ECO:0000313" key="11">
    <source>
        <dbReference type="Proteomes" id="UP000016529"/>
    </source>
</evidence>
<evidence type="ECO:0000256" key="4">
    <source>
        <dbReference type="ARBA" id="ARBA00022475"/>
    </source>
</evidence>
<reference evidence="10 11" key="1">
    <citation type="journal article" date="2013" name="Genome Announc.">
        <title>Draft Genome Sequence of Gallibacterium anatis bv. haemolytica 12656-12 Liver, an Isolate Obtained from the Liver of a Septicemic Chicken.</title>
        <authorList>
            <person name="Kudirkiene E."/>
            <person name="Christensen H."/>
            <person name="Bojesen A.M."/>
        </authorList>
    </citation>
    <scope>NUCLEOTIDE SEQUENCE [LARGE SCALE GENOMIC DNA]</scope>
    <source>
        <strain evidence="10">12656/12</strain>
    </source>
</reference>
<sequence>MMKMTTRKFQTFTVTIIFAWLIFFVLIPNLLVLITSFLTRDSNNLVEFTFSLDSYKRLIEPLYAQVLWNSLYMSGVATIICLLIGYPFAFMIAKMKPVFRPIMLFLVILPFWTNSLIRIYGMKIFLGVKGVLNNTLLWLGIIDTPIRILNTEVAVIIGLVYILLPFMILPLYSSIEKLDYRLLEAAKDLGANAFQRFIKIILPLTMPGIIAGCLLVLLPAMGMFYVADLLGGAKVLLVGNVIKSEFLISRNWPFGSSISIALTILMALLLFVYYRAGKLFNKKSELE</sequence>
<dbReference type="NCBIfam" id="NF007044">
    <property type="entry name" value="PRK09497.1"/>
    <property type="match status" value="1"/>
</dbReference>
<feature type="transmembrane region" description="Helical" evidence="8">
    <location>
        <begin position="102"/>
        <end position="121"/>
    </location>
</feature>
<protein>
    <submittedName>
        <fullName evidence="10">Putrescine/spermidine ABC transporter permease</fullName>
    </submittedName>
</protein>
<feature type="transmembrane region" description="Helical" evidence="8">
    <location>
        <begin position="71"/>
        <end position="90"/>
    </location>
</feature>
<dbReference type="AlphaFoldDB" id="U1I749"/>
<evidence type="ECO:0000256" key="2">
    <source>
        <dbReference type="ARBA" id="ARBA00007069"/>
    </source>
</evidence>
<dbReference type="InterPro" id="IPR035906">
    <property type="entry name" value="MetI-like_sf"/>
</dbReference>
<comment type="similarity">
    <text evidence="2">Belongs to the binding-protein-dependent transport system permease family. CysTW subfamily.</text>
</comment>
<dbReference type="PANTHER" id="PTHR42929">
    <property type="entry name" value="INNER MEMBRANE ABC TRANSPORTER PERMEASE PROTEIN YDCU-RELATED-RELATED"/>
    <property type="match status" value="1"/>
</dbReference>
<organism evidence="10 11">
    <name type="scientific">Gallibacterium anatis 12656/12</name>
    <dbReference type="NCBI Taxonomy" id="1195244"/>
    <lineage>
        <taxon>Bacteria</taxon>
        <taxon>Pseudomonadati</taxon>
        <taxon>Pseudomonadota</taxon>
        <taxon>Gammaproteobacteria</taxon>
        <taxon>Pasteurellales</taxon>
        <taxon>Pasteurellaceae</taxon>
        <taxon>Gallibacterium</taxon>
    </lineage>
</organism>
<feature type="transmembrane region" description="Helical" evidence="8">
    <location>
        <begin position="204"/>
        <end position="227"/>
    </location>
</feature>
<dbReference type="SUPFAM" id="SSF161098">
    <property type="entry name" value="MetI-like"/>
    <property type="match status" value="1"/>
</dbReference>
<gene>
    <name evidence="10" type="primary">potB</name>
    <name evidence="10" type="ORF">N561_08300</name>
</gene>
<dbReference type="PROSITE" id="PS50928">
    <property type="entry name" value="ABC_TM1"/>
    <property type="match status" value="1"/>
</dbReference>
<evidence type="ECO:0000313" key="10">
    <source>
        <dbReference type="EMBL" id="ERF78064.1"/>
    </source>
</evidence>
<keyword evidence="3 8" id="KW-0813">Transport</keyword>
<feature type="transmembrane region" description="Helical" evidence="8">
    <location>
        <begin position="153"/>
        <end position="172"/>
    </location>
</feature>
<evidence type="ECO:0000256" key="8">
    <source>
        <dbReference type="RuleBase" id="RU363032"/>
    </source>
</evidence>
<dbReference type="CDD" id="cd06261">
    <property type="entry name" value="TM_PBP2"/>
    <property type="match status" value="1"/>
</dbReference>
<dbReference type="EMBL" id="AVOX01000036">
    <property type="protein sequence ID" value="ERF78064.1"/>
    <property type="molecule type" value="Genomic_DNA"/>
</dbReference>
<dbReference type="InterPro" id="IPR000515">
    <property type="entry name" value="MetI-like"/>
</dbReference>
<dbReference type="GO" id="GO:0005886">
    <property type="term" value="C:plasma membrane"/>
    <property type="evidence" value="ECO:0007669"/>
    <property type="project" value="UniProtKB-SubCell"/>
</dbReference>
<name>U1I749_9PAST</name>
<evidence type="ECO:0000256" key="1">
    <source>
        <dbReference type="ARBA" id="ARBA00004651"/>
    </source>
</evidence>
<evidence type="ECO:0000256" key="7">
    <source>
        <dbReference type="ARBA" id="ARBA00023136"/>
    </source>
</evidence>
<feature type="transmembrane region" description="Helical" evidence="8">
    <location>
        <begin position="12"/>
        <end position="38"/>
    </location>
</feature>
<dbReference type="Pfam" id="PF00528">
    <property type="entry name" value="BPD_transp_1"/>
    <property type="match status" value="1"/>
</dbReference>
<proteinExistence type="inferred from homology"/>
<feature type="transmembrane region" description="Helical" evidence="8">
    <location>
        <begin position="254"/>
        <end position="274"/>
    </location>
</feature>
<evidence type="ECO:0000256" key="5">
    <source>
        <dbReference type="ARBA" id="ARBA00022692"/>
    </source>
</evidence>
<evidence type="ECO:0000256" key="3">
    <source>
        <dbReference type="ARBA" id="ARBA00022448"/>
    </source>
</evidence>
<dbReference type="Gene3D" id="1.10.3720.10">
    <property type="entry name" value="MetI-like"/>
    <property type="match status" value="1"/>
</dbReference>
<dbReference type="Proteomes" id="UP000016529">
    <property type="component" value="Unassembled WGS sequence"/>
</dbReference>
<comment type="subcellular location">
    <subcellularLocation>
        <location evidence="1 8">Cell membrane</location>
        <topology evidence="1 8">Multi-pass membrane protein</topology>
    </subcellularLocation>
</comment>
<dbReference type="PATRIC" id="fig|1195244.3.peg.1599"/>
<evidence type="ECO:0000256" key="6">
    <source>
        <dbReference type="ARBA" id="ARBA00022989"/>
    </source>
</evidence>
<keyword evidence="4" id="KW-1003">Cell membrane</keyword>